<sequence length="313" mass="35309">MDLPQPHTNLWFLDGSVVLKTESYLFRVHKSILARESTVFNDMFAFPVKGEHAVESSDDLDEYEGLPLVPLIGDDETAVVHLLTMIYKPNYSLVRKPLLKLPCAVGLFKLSNKYHFSAIEEAFQTELKIAFPSTRAAFGQAESSDIRYSMFLHGNLLPLLPMIEDASLAKSCPSLFYSCSQYSIHDIVAANLPPKTMEVLLCGREAIKERIHRILSERVELYHIGMSCCERSMLAQCRSAACFAEFNTISQSQMETVSSSGGEFFTLKAIDEVQTSITLCNPCKKEIQSQMDRFRDQIWVALPEIFKLTVLTN</sequence>
<evidence type="ECO:0000259" key="1">
    <source>
        <dbReference type="PROSITE" id="PS50097"/>
    </source>
</evidence>
<dbReference type="EMBL" id="KQ086065">
    <property type="protein sequence ID" value="KLO09156.1"/>
    <property type="molecule type" value="Genomic_DNA"/>
</dbReference>
<keyword evidence="3" id="KW-1185">Reference proteome</keyword>
<accession>A0A0H2RWG6</accession>
<evidence type="ECO:0000313" key="2">
    <source>
        <dbReference type="EMBL" id="KLO09156.1"/>
    </source>
</evidence>
<dbReference type="Gene3D" id="3.30.710.10">
    <property type="entry name" value="Potassium Channel Kv1.1, Chain A"/>
    <property type="match status" value="1"/>
</dbReference>
<reference evidence="2 3" key="1">
    <citation type="submission" date="2015-04" db="EMBL/GenBank/DDBJ databases">
        <title>Complete genome sequence of Schizopora paradoxa KUC8140, a cosmopolitan wood degrader in East Asia.</title>
        <authorList>
            <consortium name="DOE Joint Genome Institute"/>
            <person name="Min B."/>
            <person name="Park H."/>
            <person name="Jang Y."/>
            <person name="Kim J.-J."/>
            <person name="Kim K.H."/>
            <person name="Pangilinan J."/>
            <person name="Lipzen A."/>
            <person name="Riley R."/>
            <person name="Grigoriev I.V."/>
            <person name="Spatafora J.W."/>
            <person name="Choi I.-G."/>
        </authorList>
    </citation>
    <scope>NUCLEOTIDE SEQUENCE [LARGE SCALE GENOMIC DNA]</scope>
    <source>
        <strain evidence="2 3">KUC8140</strain>
    </source>
</reference>
<feature type="domain" description="BTB" evidence="1">
    <location>
        <begin position="15"/>
        <end position="95"/>
    </location>
</feature>
<proteinExistence type="predicted"/>
<protein>
    <recommendedName>
        <fullName evidence="1">BTB domain-containing protein</fullName>
    </recommendedName>
</protein>
<dbReference type="InParanoid" id="A0A0H2RWG6"/>
<dbReference type="OrthoDB" id="3218112at2759"/>
<gene>
    <name evidence="2" type="ORF">SCHPADRAFT_1000470</name>
</gene>
<dbReference type="InterPro" id="IPR000210">
    <property type="entry name" value="BTB/POZ_dom"/>
</dbReference>
<organism evidence="2 3">
    <name type="scientific">Schizopora paradoxa</name>
    <dbReference type="NCBI Taxonomy" id="27342"/>
    <lineage>
        <taxon>Eukaryota</taxon>
        <taxon>Fungi</taxon>
        <taxon>Dikarya</taxon>
        <taxon>Basidiomycota</taxon>
        <taxon>Agaricomycotina</taxon>
        <taxon>Agaricomycetes</taxon>
        <taxon>Hymenochaetales</taxon>
        <taxon>Schizoporaceae</taxon>
        <taxon>Schizopora</taxon>
    </lineage>
</organism>
<evidence type="ECO:0000313" key="3">
    <source>
        <dbReference type="Proteomes" id="UP000053477"/>
    </source>
</evidence>
<dbReference type="PROSITE" id="PS50097">
    <property type="entry name" value="BTB"/>
    <property type="match status" value="1"/>
</dbReference>
<name>A0A0H2RWG6_9AGAM</name>
<dbReference type="SUPFAM" id="SSF54695">
    <property type="entry name" value="POZ domain"/>
    <property type="match status" value="1"/>
</dbReference>
<dbReference type="AlphaFoldDB" id="A0A0H2RWG6"/>
<dbReference type="InterPro" id="IPR011333">
    <property type="entry name" value="SKP1/BTB/POZ_sf"/>
</dbReference>
<dbReference type="Proteomes" id="UP000053477">
    <property type="component" value="Unassembled WGS sequence"/>
</dbReference>